<reference evidence="5" key="1">
    <citation type="journal article" date="2017" name="Genome Biol.">
        <title>Comparative genomics reveals high biological diversity and specific adaptations in the industrially and medically important fungal genus Aspergillus.</title>
        <authorList>
            <person name="de Vries R.P."/>
            <person name="Riley R."/>
            <person name="Wiebenga A."/>
            <person name="Aguilar-Osorio G."/>
            <person name="Amillis S."/>
            <person name="Uchima C.A."/>
            <person name="Anderluh G."/>
            <person name="Asadollahi M."/>
            <person name="Askin M."/>
            <person name="Barry K."/>
            <person name="Battaglia E."/>
            <person name="Bayram O."/>
            <person name="Benocci T."/>
            <person name="Braus-Stromeyer S.A."/>
            <person name="Caldana C."/>
            <person name="Canovas D."/>
            <person name="Cerqueira G.C."/>
            <person name="Chen F."/>
            <person name="Chen W."/>
            <person name="Choi C."/>
            <person name="Clum A."/>
            <person name="Dos Santos R.A."/>
            <person name="Damasio A.R."/>
            <person name="Diallinas G."/>
            <person name="Emri T."/>
            <person name="Fekete E."/>
            <person name="Flipphi M."/>
            <person name="Freyberg S."/>
            <person name="Gallo A."/>
            <person name="Gournas C."/>
            <person name="Habgood R."/>
            <person name="Hainaut M."/>
            <person name="Harispe M.L."/>
            <person name="Henrissat B."/>
            <person name="Hilden K.S."/>
            <person name="Hope R."/>
            <person name="Hossain A."/>
            <person name="Karabika E."/>
            <person name="Karaffa L."/>
            <person name="Karanyi Z."/>
            <person name="Krasevec N."/>
            <person name="Kuo A."/>
            <person name="Kusch H."/>
            <person name="LaButti K."/>
            <person name="Lagendijk E.L."/>
            <person name="Lapidus A."/>
            <person name="Levasseur A."/>
            <person name="Lindquist E."/>
            <person name="Lipzen A."/>
            <person name="Logrieco A.F."/>
            <person name="MacCabe A."/>
            <person name="Maekelae M.R."/>
            <person name="Malavazi I."/>
            <person name="Melin P."/>
            <person name="Meyer V."/>
            <person name="Mielnichuk N."/>
            <person name="Miskei M."/>
            <person name="Molnar A.P."/>
            <person name="Mule G."/>
            <person name="Ngan C.Y."/>
            <person name="Orejas M."/>
            <person name="Orosz E."/>
            <person name="Ouedraogo J.P."/>
            <person name="Overkamp K.M."/>
            <person name="Park H.-S."/>
            <person name="Perrone G."/>
            <person name="Piumi F."/>
            <person name="Punt P.J."/>
            <person name="Ram A.F."/>
            <person name="Ramon A."/>
            <person name="Rauscher S."/>
            <person name="Record E."/>
            <person name="Riano-Pachon D.M."/>
            <person name="Robert V."/>
            <person name="Roehrig J."/>
            <person name="Ruller R."/>
            <person name="Salamov A."/>
            <person name="Salih N.S."/>
            <person name="Samson R.A."/>
            <person name="Sandor E."/>
            <person name="Sanguinetti M."/>
            <person name="Schuetze T."/>
            <person name="Sepcic K."/>
            <person name="Shelest E."/>
            <person name="Sherlock G."/>
            <person name="Sophianopoulou V."/>
            <person name="Squina F.M."/>
            <person name="Sun H."/>
            <person name="Susca A."/>
            <person name="Todd R.B."/>
            <person name="Tsang A."/>
            <person name="Unkles S.E."/>
            <person name="van de Wiele N."/>
            <person name="van Rossen-Uffink D."/>
            <person name="Oliveira J.V."/>
            <person name="Vesth T.C."/>
            <person name="Visser J."/>
            <person name="Yu J.-H."/>
            <person name="Zhou M."/>
            <person name="Andersen M.R."/>
            <person name="Archer D.B."/>
            <person name="Baker S.E."/>
            <person name="Benoit I."/>
            <person name="Brakhage A.A."/>
            <person name="Braus G.H."/>
            <person name="Fischer R."/>
            <person name="Frisvad J.C."/>
            <person name="Goldman G.H."/>
            <person name="Houbraken J."/>
            <person name="Oakley B."/>
            <person name="Pocsi I."/>
            <person name="Scazzocchio C."/>
            <person name="Seiboth B."/>
            <person name="vanKuyk P.A."/>
            <person name="Wortman J."/>
            <person name="Dyer P.S."/>
            <person name="Grigoriev I.V."/>
        </authorList>
    </citation>
    <scope>NUCLEOTIDE SEQUENCE [LARGE SCALE GENOMIC DNA]</scope>
    <source>
        <strain evidence="5">CBS 506.65</strain>
    </source>
</reference>
<sequence>MLSSQRKRSAPWTDIPCQLLLASLLWQFATAGKSDAGYTYEQHIPVTCLNRTIDSGEHITDSFGKLQFIPFPTCNETSKPLAFRYGVSETVNCTIDTLSDEQYHLLEYYVHSDVPLTCRVPTGPLVQTVPQSKADDAENEEMNTISVLNNDGPSYTPITFALQGTLQSSHLHIWTDMNVLVHSVGSSPQRGKRSKAQAAPGYVVAGAAYSVPEFDASVFKKKASVDAETEAAAVADAARDPWTSGHGTKVIRGEPLTLTFHVSWLDGGRGIGWPSRSDSADGASSGLLSRLFFFLLAAGVGAIAALYWERNGGRGRGSAWRGEGILGAPSAWGKTSGGTGVGMPGVSYGNGGKTNGYGGYTASAGGNGSAAGGGYGYSGYTSGKRD</sequence>
<dbReference type="PANTHER" id="PTHR40368">
    <property type="entry name" value="YALI0F14399P"/>
    <property type="match status" value="1"/>
</dbReference>
<gene>
    <name evidence="4" type="ORF">ASPZODRAFT_66740</name>
</gene>
<dbReference type="EMBL" id="KV878342">
    <property type="protein sequence ID" value="OJJ46608.1"/>
    <property type="molecule type" value="Genomic_DNA"/>
</dbReference>
<dbReference type="RefSeq" id="XP_022581118.1">
    <property type="nucleotide sequence ID" value="XM_022729395.1"/>
</dbReference>
<proteinExistence type="predicted"/>
<dbReference type="Proteomes" id="UP000184188">
    <property type="component" value="Unassembled WGS sequence"/>
</dbReference>
<name>A0A1L9SHF2_9EURO</name>
<feature type="transmembrane region" description="Helical" evidence="2">
    <location>
        <begin position="287"/>
        <end position="308"/>
    </location>
</feature>
<dbReference type="STRING" id="1073090.A0A1L9SHF2"/>
<dbReference type="VEuPathDB" id="FungiDB:ASPZODRAFT_66740"/>
<evidence type="ECO:0000256" key="2">
    <source>
        <dbReference type="SAM" id="Phobius"/>
    </source>
</evidence>
<accession>A0A1L9SHF2</accession>
<evidence type="ECO:0000256" key="3">
    <source>
        <dbReference type="SAM" id="SignalP"/>
    </source>
</evidence>
<evidence type="ECO:0000313" key="5">
    <source>
        <dbReference type="Proteomes" id="UP000184188"/>
    </source>
</evidence>
<feature type="region of interest" description="Disordered" evidence="1">
    <location>
        <begin position="366"/>
        <end position="386"/>
    </location>
</feature>
<feature type="signal peptide" evidence="3">
    <location>
        <begin position="1"/>
        <end position="31"/>
    </location>
</feature>
<dbReference type="GeneID" id="34615859"/>
<evidence type="ECO:0000256" key="1">
    <source>
        <dbReference type="SAM" id="MobiDB-lite"/>
    </source>
</evidence>
<feature type="chain" id="PRO_5012838075" description="Autophagy-related protein 27" evidence="3">
    <location>
        <begin position="32"/>
        <end position="386"/>
    </location>
</feature>
<protein>
    <recommendedName>
        <fullName evidence="6">Autophagy-related protein 27</fullName>
    </recommendedName>
</protein>
<evidence type="ECO:0000313" key="4">
    <source>
        <dbReference type="EMBL" id="OJJ46608.1"/>
    </source>
</evidence>
<keyword evidence="2" id="KW-1133">Transmembrane helix</keyword>
<dbReference type="OrthoDB" id="18530at2759"/>
<keyword evidence="3" id="KW-0732">Signal</keyword>
<keyword evidence="5" id="KW-1185">Reference proteome</keyword>
<organism evidence="4 5">
    <name type="scientific">Penicilliopsis zonata CBS 506.65</name>
    <dbReference type="NCBI Taxonomy" id="1073090"/>
    <lineage>
        <taxon>Eukaryota</taxon>
        <taxon>Fungi</taxon>
        <taxon>Dikarya</taxon>
        <taxon>Ascomycota</taxon>
        <taxon>Pezizomycotina</taxon>
        <taxon>Eurotiomycetes</taxon>
        <taxon>Eurotiomycetidae</taxon>
        <taxon>Eurotiales</taxon>
        <taxon>Aspergillaceae</taxon>
        <taxon>Penicilliopsis</taxon>
    </lineage>
</organism>
<feature type="compositionally biased region" description="Gly residues" evidence="1">
    <location>
        <begin position="366"/>
        <end position="377"/>
    </location>
</feature>
<dbReference type="PANTHER" id="PTHR40368:SF1">
    <property type="entry name" value="YALI0F14399P"/>
    <property type="match status" value="1"/>
</dbReference>
<keyword evidence="2" id="KW-0812">Transmembrane</keyword>
<dbReference type="AlphaFoldDB" id="A0A1L9SHF2"/>
<evidence type="ECO:0008006" key="6">
    <source>
        <dbReference type="Google" id="ProtNLM"/>
    </source>
</evidence>
<keyword evidence="2" id="KW-0472">Membrane</keyword>